<name>A0A1I4XFF1_9GAMM</name>
<dbReference type="EMBL" id="FOVC01000004">
    <property type="protein sequence ID" value="SFN24009.1"/>
    <property type="molecule type" value="Genomic_DNA"/>
</dbReference>
<evidence type="ECO:0000313" key="2">
    <source>
        <dbReference type="EMBL" id="SFN24009.1"/>
    </source>
</evidence>
<evidence type="ECO:0000256" key="1">
    <source>
        <dbReference type="SAM" id="SignalP"/>
    </source>
</evidence>
<evidence type="ECO:0000313" key="3">
    <source>
        <dbReference type="Proteomes" id="UP000242222"/>
    </source>
</evidence>
<dbReference type="OrthoDB" id="6522717at2"/>
<dbReference type="AlphaFoldDB" id="A0A1I4XFF1"/>
<feature type="signal peptide" evidence="1">
    <location>
        <begin position="1"/>
        <end position="21"/>
    </location>
</feature>
<sequence length="462" mass="52100">MRHLLVGGMLALFCVPLSSLAHCLSGDEVVQNARVTLFEQLSFVEKYPSTWQIDGRNPYTRSNLFNDAGVNIASNCSLIDNVLSLDFSLYGLTWYGVQPLGPFERDDRRSRAIIERLRLIYTLSEGVQLEVGKLKTKPGLFFLRSPADLISQYYTGFKPTRLYDPQLRTAYQSSSWAATLSADNDKQALSLTVVPKLATIDKRYLSSGTWSDNQRGNSSEAWLLKYQSYQFRDHTPGVSILLGDSRALALSDSYNLAPQMTINAEVAYNASQRWRHLSGQKRQELEDYLFPSSLYSAEDKAGIELALGGQYTSDNFTIFGLEYYFQSEGYSRDQWQKQREMLRFLNARTGYAPLDSAFDAYKYLISSEINNTGNKGMLQGKHYLNVWSSLQLPHQSKLQPYVVLNLVDNSSMVGIHFSTPLTAIDDRLELFSGIYGALGSARSEFAIFGETVGVYVGLKYYL</sequence>
<accession>A0A1I4XFF1</accession>
<protein>
    <submittedName>
        <fullName evidence="2">Uncharacterized protein</fullName>
    </submittedName>
</protein>
<proteinExistence type="predicted"/>
<gene>
    <name evidence="2" type="ORF">SAMN05216516_10479</name>
</gene>
<dbReference type="RefSeq" id="WP_092876928.1">
    <property type="nucleotide sequence ID" value="NZ_FOVC01000004.1"/>
</dbReference>
<dbReference type="STRING" id="1367852.SAMN05216516_10479"/>
<feature type="chain" id="PRO_5017314707" evidence="1">
    <location>
        <begin position="22"/>
        <end position="462"/>
    </location>
</feature>
<keyword evidence="1" id="KW-0732">Signal</keyword>
<reference evidence="3" key="1">
    <citation type="submission" date="2016-10" db="EMBL/GenBank/DDBJ databases">
        <authorList>
            <person name="Varghese N."/>
            <person name="Submissions S."/>
        </authorList>
    </citation>
    <scope>NUCLEOTIDE SEQUENCE [LARGE SCALE GENOMIC DNA]</scope>
    <source>
        <strain evidence="3">N6PO6</strain>
    </source>
</reference>
<keyword evidence="3" id="KW-1185">Reference proteome</keyword>
<dbReference type="Proteomes" id="UP000242222">
    <property type="component" value="Unassembled WGS sequence"/>
</dbReference>
<organism evidence="2 3">
    <name type="scientific">Izhakiella capsodis</name>
    <dbReference type="NCBI Taxonomy" id="1367852"/>
    <lineage>
        <taxon>Bacteria</taxon>
        <taxon>Pseudomonadati</taxon>
        <taxon>Pseudomonadota</taxon>
        <taxon>Gammaproteobacteria</taxon>
        <taxon>Enterobacterales</taxon>
        <taxon>Erwiniaceae</taxon>
        <taxon>Izhakiella</taxon>
    </lineage>
</organism>